<dbReference type="PANTHER" id="PTHR11461:SF211">
    <property type="entry name" value="GH10112P-RELATED"/>
    <property type="match status" value="1"/>
</dbReference>
<dbReference type="InterPro" id="IPR000215">
    <property type="entry name" value="Serpin_fam"/>
</dbReference>
<keyword evidence="7" id="KW-0325">Glycoprotein</keyword>
<organism evidence="11 12">
    <name type="scientific">Nephila pilipes</name>
    <name type="common">Giant wood spider</name>
    <name type="synonym">Nephila maculata</name>
    <dbReference type="NCBI Taxonomy" id="299642"/>
    <lineage>
        <taxon>Eukaryota</taxon>
        <taxon>Metazoa</taxon>
        <taxon>Ecdysozoa</taxon>
        <taxon>Arthropoda</taxon>
        <taxon>Chelicerata</taxon>
        <taxon>Arachnida</taxon>
        <taxon>Araneae</taxon>
        <taxon>Araneomorphae</taxon>
        <taxon>Entelegynae</taxon>
        <taxon>Araneoidea</taxon>
        <taxon>Nephilidae</taxon>
        <taxon>Nephila</taxon>
    </lineage>
</organism>
<comment type="subcellular location">
    <subcellularLocation>
        <location evidence="1">Secreted</location>
    </subcellularLocation>
</comment>
<evidence type="ECO:0000256" key="2">
    <source>
        <dbReference type="ARBA" id="ARBA00009500"/>
    </source>
</evidence>
<evidence type="ECO:0000313" key="11">
    <source>
        <dbReference type="EMBL" id="GFS72862.1"/>
    </source>
</evidence>
<dbReference type="Gene3D" id="2.30.39.10">
    <property type="entry name" value="Alpha-1-antitrypsin, domain 1"/>
    <property type="match status" value="1"/>
</dbReference>
<name>A0A8X6MQV2_NEPPI</name>
<evidence type="ECO:0000256" key="1">
    <source>
        <dbReference type="ARBA" id="ARBA00004613"/>
    </source>
</evidence>
<keyword evidence="12" id="KW-1185">Reference proteome</keyword>
<dbReference type="OrthoDB" id="47207at2759"/>
<dbReference type="InterPro" id="IPR023795">
    <property type="entry name" value="Serpin_CS"/>
</dbReference>
<dbReference type="PROSITE" id="PS00284">
    <property type="entry name" value="SERPIN"/>
    <property type="match status" value="1"/>
</dbReference>
<feature type="chain" id="PRO_5036490734" evidence="9">
    <location>
        <begin position="18"/>
        <end position="389"/>
    </location>
</feature>
<dbReference type="GO" id="GO:0004867">
    <property type="term" value="F:serine-type endopeptidase inhibitor activity"/>
    <property type="evidence" value="ECO:0007669"/>
    <property type="project" value="UniProtKB-KW"/>
</dbReference>
<dbReference type="SMART" id="SM00093">
    <property type="entry name" value="SERPIN"/>
    <property type="match status" value="1"/>
</dbReference>
<feature type="domain" description="Serpin" evidence="10">
    <location>
        <begin position="29"/>
        <end position="389"/>
    </location>
</feature>
<dbReference type="InterPro" id="IPR023796">
    <property type="entry name" value="Serpin_dom"/>
</dbReference>
<dbReference type="Gene3D" id="3.30.497.10">
    <property type="entry name" value="Antithrombin, subunit I, domain 2"/>
    <property type="match status" value="1"/>
</dbReference>
<dbReference type="AlphaFoldDB" id="A0A8X6MQV2"/>
<evidence type="ECO:0000259" key="10">
    <source>
        <dbReference type="SMART" id="SM00093"/>
    </source>
</evidence>
<dbReference type="SUPFAM" id="SSF56574">
    <property type="entry name" value="Serpins"/>
    <property type="match status" value="1"/>
</dbReference>
<dbReference type="PANTHER" id="PTHR11461">
    <property type="entry name" value="SERINE PROTEASE INHIBITOR, SERPIN"/>
    <property type="match status" value="1"/>
</dbReference>
<sequence>MPCLLLFTVINVEVGEGQKVSEACNRVGLTLMKTLAQNDSGNIFISPFSLANAITMLYCGARTETATEIKEILQFQNMSEQELRSSFELLLSTVEKSSDSYSLECANAAMIQSNFSVHSQYKKDLEESFHALLLEVNFAKDPELVVAQVNRWVKDKTKGMISQLIKSLSPLTVMVILNAVYFKGKWEHQFEKKKTSREKFYNNGEEGKSKKVDMMHMKESLEYVEKSTYQALKLPYKGKDIAMMILLPRSKKGLAELESQLSPTYVEDLAKAMRKVKVKVSLPKFRVEYSKSLVDTLKSLGMRKAFNDGEANLTGISDFKGIYVSEIMHKAVIEVNEEGSEAAAATAVVIAYRSLPPPVPEFTVNHPFLFTIYNTKNNLNLFTGRITEF</sequence>
<evidence type="ECO:0000256" key="6">
    <source>
        <dbReference type="ARBA" id="ARBA00022900"/>
    </source>
</evidence>
<dbReference type="Proteomes" id="UP000887013">
    <property type="component" value="Unassembled WGS sequence"/>
</dbReference>
<proteinExistence type="inferred from homology"/>
<comment type="caution">
    <text evidence="11">The sequence shown here is derived from an EMBL/GenBank/DDBJ whole genome shotgun (WGS) entry which is preliminary data.</text>
</comment>
<evidence type="ECO:0000256" key="3">
    <source>
        <dbReference type="ARBA" id="ARBA00022525"/>
    </source>
</evidence>
<keyword evidence="5 9" id="KW-0732">Signal</keyword>
<feature type="signal peptide" evidence="9">
    <location>
        <begin position="1"/>
        <end position="17"/>
    </location>
</feature>
<dbReference type="Pfam" id="PF00079">
    <property type="entry name" value="Serpin"/>
    <property type="match status" value="1"/>
</dbReference>
<evidence type="ECO:0000256" key="5">
    <source>
        <dbReference type="ARBA" id="ARBA00022729"/>
    </source>
</evidence>
<dbReference type="InterPro" id="IPR042178">
    <property type="entry name" value="Serpin_sf_1"/>
</dbReference>
<protein>
    <submittedName>
        <fullName evidence="11">Serpin B10</fullName>
    </submittedName>
</protein>
<dbReference type="InterPro" id="IPR042185">
    <property type="entry name" value="Serpin_sf_2"/>
</dbReference>
<reference evidence="11" key="1">
    <citation type="submission" date="2020-08" db="EMBL/GenBank/DDBJ databases">
        <title>Multicomponent nature underlies the extraordinary mechanical properties of spider dragline silk.</title>
        <authorList>
            <person name="Kono N."/>
            <person name="Nakamura H."/>
            <person name="Mori M."/>
            <person name="Yoshida Y."/>
            <person name="Ohtoshi R."/>
            <person name="Malay A.D."/>
            <person name="Moran D.A.P."/>
            <person name="Tomita M."/>
            <person name="Numata K."/>
            <person name="Arakawa K."/>
        </authorList>
    </citation>
    <scope>NUCLEOTIDE SEQUENCE</scope>
</reference>
<dbReference type="EMBL" id="BMAW01001161">
    <property type="protein sequence ID" value="GFS72862.1"/>
    <property type="molecule type" value="Genomic_DNA"/>
</dbReference>
<keyword evidence="4" id="KW-0646">Protease inhibitor</keyword>
<dbReference type="FunFam" id="3.30.497.10:FF:000031">
    <property type="entry name" value="Putative salivary serpin"/>
    <property type="match status" value="1"/>
</dbReference>
<gene>
    <name evidence="11" type="primary">SERPINB10</name>
    <name evidence="11" type="ORF">NPIL_604021</name>
</gene>
<comment type="similarity">
    <text evidence="2 8">Belongs to the serpin family.</text>
</comment>
<keyword evidence="6" id="KW-0722">Serine protease inhibitor</keyword>
<dbReference type="InterPro" id="IPR036186">
    <property type="entry name" value="Serpin_sf"/>
</dbReference>
<evidence type="ECO:0000256" key="8">
    <source>
        <dbReference type="RuleBase" id="RU000411"/>
    </source>
</evidence>
<keyword evidence="3" id="KW-0964">Secreted</keyword>
<accession>A0A8X6MQV2</accession>
<evidence type="ECO:0000256" key="4">
    <source>
        <dbReference type="ARBA" id="ARBA00022690"/>
    </source>
</evidence>
<dbReference type="GO" id="GO:0005615">
    <property type="term" value="C:extracellular space"/>
    <property type="evidence" value="ECO:0007669"/>
    <property type="project" value="InterPro"/>
</dbReference>
<evidence type="ECO:0000313" key="12">
    <source>
        <dbReference type="Proteomes" id="UP000887013"/>
    </source>
</evidence>
<dbReference type="CDD" id="cd19577">
    <property type="entry name" value="serpinJ_IRS-2-like"/>
    <property type="match status" value="1"/>
</dbReference>
<evidence type="ECO:0000256" key="9">
    <source>
        <dbReference type="SAM" id="SignalP"/>
    </source>
</evidence>
<evidence type="ECO:0000256" key="7">
    <source>
        <dbReference type="ARBA" id="ARBA00023180"/>
    </source>
</evidence>